<accession>A0A811SIR0</accession>
<name>A0A811SIR0_9POAL</name>
<dbReference type="EMBL" id="CAJGYO010000061">
    <property type="protein sequence ID" value="CAD6340766.1"/>
    <property type="molecule type" value="Genomic_DNA"/>
</dbReference>
<dbReference type="Proteomes" id="UP000604825">
    <property type="component" value="Unassembled WGS sequence"/>
</dbReference>
<protein>
    <submittedName>
        <fullName evidence="1">Uncharacterized protein</fullName>
    </submittedName>
</protein>
<comment type="caution">
    <text evidence="1">The sequence shown here is derived from an EMBL/GenBank/DDBJ whole genome shotgun (WGS) entry which is preliminary data.</text>
</comment>
<dbReference type="AlphaFoldDB" id="A0A811SIR0"/>
<organism evidence="1 2">
    <name type="scientific">Miscanthus lutarioriparius</name>
    <dbReference type="NCBI Taxonomy" id="422564"/>
    <lineage>
        <taxon>Eukaryota</taxon>
        <taxon>Viridiplantae</taxon>
        <taxon>Streptophyta</taxon>
        <taxon>Embryophyta</taxon>
        <taxon>Tracheophyta</taxon>
        <taxon>Spermatophyta</taxon>
        <taxon>Magnoliopsida</taxon>
        <taxon>Liliopsida</taxon>
        <taxon>Poales</taxon>
        <taxon>Poaceae</taxon>
        <taxon>PACMAD clade</taxon>
        <taxon>Panicoideae</taxon>
        <taxon>Andropogonodae</taxon>
        <taxon>Andropogoneae</taxon>
        <taxon>Saccharinae</taxon>
        <taxon>Miscanthus</taxon>
    </lineage>
</organism>
<dbReference type="SUPFAM" id="SSF56112">
    <property type="entry name" value="Protein kinase-like (PK-like)"/>
    <property type="match status" value="1"/>
</dbReference>
<keyword evidence="2" id="KW-1185">Reference proteome</keyword>
<dbReference type="InterPro" id="IPR011009">
    <property type="entry name" value="Kinase-like_dom_sf"/>
</dbReference>
<sequence length="178" mass="19870">MAAYLEPVAAVRDAIAVVKTGLKRKRIAVGSTEQYELKDSYRLGAGAFDFIFKACHHAMDQTIAMKCHSTADGGHTTLLQEARFLEDACCGGTNPFVVGFHDVIRDPVTWEMCLIMDMWPWFSSMPFATEVMPELDMQRYNLLRDLFPETKLSTEGFEGLFVFDIGPRGVRAHQPGSG</sequence>
<gene>
    <name evidence="1" type="ORF">NCGR_LOCUS64864</name>
</gene>
<proteinExistence type="predicted"/>
<reference evidence="1" key="1">
    <citation type="submission" date="2020-10" db="EMBL/GenBank/DDBJ databases">
        <authorList>
            <person name="Han B."/>
            <person name="Lu T."/>
            <person name="Zhao Q."/>
            <person name="Huang X."/>
            <person name="Zhao Y."/>
        </authorList>
    </citation>
    <scope>NUCLEOTIDE SEQUENCE</scope>
</reference>
<evidence type="ECO:0000313" key="2">
    <source>
        <dbReference type="Proteomes" id="UP000604825"/>
    </source>
</evidence>
<dbReference type="Gene3D" id="3.30.200.20">
    <property type="entry name" value="Phosphorylase Kinase, domain 1"/>
    <property type="match status" value="1"/>
</dbReference>
<evidence type="ECO:0000313" key="1">
    <source>
        <dbReference type="EMBL" id="CAD6340766.1"/>
    </source>
</evidence>